<dbReference type="Pfam" id="PF00620">
    <property type="entry name" value="RhoGAP"/>
    <property type="match status" value="1"/>
</dbReference>
<feature type="compositionally biased region" description="Polar residues" evidence="2">
    <location>
        <begin position="676"/>
        <end position="689"/>
    </location>
</feature>
<name>A0A8E2EAH9_9PEZI</name>
<dbReference type="AlphaFoldDB" id="A0A8E2EAH9"/>
<dbReference type="PROSITE" id="PS50238">
    <property type="entry name" value="RHOGAP"/>
    <property type="match status" value="1"/>
</dbReference>
<feature type="compositionally biased region" description="Low complexity" evidence="2">
    <location>
        <begin position="276"/>
        <end position="286"/>
    </location>
</feature>
<evidence type="ECO:0000256" key="2">
    <source>
        <dbReference type="SAM" id="MobiDB-lite"/>
    </source>
</evidence>
<dbReference type="InterPro" id="IPR008936">
    <property type="entry name" value="Rho_GTPase_activation_prot"/>
</dbReference>
<feature type="compositionally biased region" description="Polar residues" evidence="2">
    <location>
        <begin position="253"/>
        <end position="265"/>
    </location>
</feature>
<dbReference type="CDD" id="cd04396">
    <property type="entry name" value="RhoGAP_fSAC7_BAG7"/>
    <property type="match status" value="1"/>
</dbReference>
<feature type="compositionally biased region" description="Basic and acidic residues" evidence="2">
    <location>
        <begin position="697"/>
        <end position="726"/>
    </location>
</feature>
<feature type="compositionally biased region" description="Low complexity" evidence="2">
    <location>
        <begin position="380"/>
        <end position="413"/>
    </location>
</feature>
<feature type="compositionally biased region" description="Polar residues" evidence="2">
    <location>
        <begin position="318"/>
        <end position="338"/>
    </location>
</feature>
<evidence type="ECO:0000313" key="5">
    <source>
        <dbReference type="Proteomes" id="UP000250266"/>
    </source>
</evidence>
<sequence length="811" mass="86565">MFTEPVTQGIFGVPLDKSITYANVAISLFNEGGESYIYGYVPIVVAKCGVFLKEKATDIEGIFRLAGSEKRIKELKHQFDTPDRFGKGLDWTGYTVHDAANILRRYFNQLPEPIIPLNFYEAFRQPLRNHQGEAVGHIDGQAPSIGGFDMNYAIGVYQRLIKDLPPLNRQLLLYILDLLAVFAAKADINKMTTSNLAAIFQPGILSHPHHDMSPQEYRLSQDVLIFLIENQDHFLIGMEGTAVDEGTVKQIESGPSTPQAKTPTTPGRGKNQIGRSASSASSAGADSIRKYGNIRRNVSVSSRNSKHSAVMPSPVTPIFSTPTGSGVHRSNTVPSNKSPAIPAARFSREKQSDPPTPSSELTTTAQAQVAAPSPAPAPAPNSVQTAAQVPAPAPAVSTQVSPPVTESVEVAAPMPAPVQPGPPEVVSPSSSEDTTPLAAPLSVNSTSGLISTPPAPPQAQHPRDRTTSRDRSEFKEGSFSADPTTPALDQMTGASRTFTQIFSRVSPQSEEKRDRNKPNKLQKKNRIGGSTTASAHSSTHSLSGHGVGLDSPPSPLPSALSHGFAPSSSREGFHGAGNDSTPSRISGATLKPSMSPSASFRSHSTATEYSEAEVGDEPQDYLEPGEKKEKRRWGRHKREESRTTPTASETNFGSIAGAEKSMSSISSAGRGRRSLQVDSTQGSDTSSLPFITGESGNGKEGEKKGPINWFKEKFHDRKEREAEKNRAKSPPGSMVDLTGSVQSLSRPTEGLSTKRKSMDVPRAPNSEELADITSTTAPPTQTSALASGAMSAPIQNIAQQAHPPNTANANL</sequence>
<evidence type="ECO:0000256" key="1">
    <source>
        <dbReference type="ARBA" id="ARBA00022468"/>
    </source>
</evidence>
<dbReference type="GO" id="GO:0005096">
    <property type="term" value="F:GTPase activator activity"/>
    <property type="evidence" value="ECO:0007669"/>
    <property type="project" value="UniProtKB-KW"/>
</dbReference>
<dbReference type="EMBL" id="KV744957">
    <property type="protein sequence ID" value="OCK80476.1"/>
    <property type="molecule type" value="Genomic_DNA"/>
</dbReference>
<dbReference type="OrthoDB" id="3196451at2759"/>
<evidence type="ECO:0000259" key="3">
    <source>
        <dbReference type="PROSITE" id="PS50238"/>
    </source>
</evidence>
<proteinExistence type="predicted"/>
<feature type="compositionally biased region" description="Polar residues" evidence="2">
    <location>
        <begin position="492"/>
        <end position="508"/>
    </location>
</feature>
<dbReference type="InterPro" id="IPR000198">
    <property type="entry name" value="RhoGAP_dom"/>
</dbReference>
<accession>A0A8E2EAH9</accession>
<feature type="compositionally biased region" description="Polar residues" evidence="2">
    <location>
        <begin position="578"/>
        <end position="608"/>
    </location>
</feature>
<dbReference type="Proteomes" id="UP000250266">
    <property type="component" value="Unassembled WGS sequence"/>
</dbReference>
<feature type="region of interest" description="Disordered" evidence="2">
    <location>
        <begin position="250"/>
        <end position="790"/>
    </location>
</feature>
<dbReference type="PANTHER" id="PTHR15228:SF25">
    <property type="entry name" value="F-BAR DOMAIN-CONTAINING PROTEIN"/>
    <property type="match status" value="1"/>
</dbReference>
<dbReference type="InterPro" id="IPR051025">
    <property type="entry name" value="RhoGAP"/>
</dbReference>
<feature type="compositionally biased region" description="Basic and acidic residues" evidence="2">
    <location>
        <begin position="461"/>
        <end position="476"/>
    </location>
</feature>
<dbReference type="GO" id="GO:0007165">
    <property type="term" value="P:signal transduction"/>
    <property type="evidence" value="ECO:0007669"/>
    <property type="project" value="InterPro"/>
</dbReference>
<dbReference type="GO" id="GO:0005938">
    <property type="term" value="C:cell cortex"/>
    <property type="evidence" value="ECO:0007669"/>
    <property type="project" value="TreeGrafter"/>
</dbReference>
<protein>
    <submittedName>
        <fullName evidence="4">RhoGAP-domain-containing protein</fullName>
    </submittedName>
</protein>
<reference evidence="4 5" key="1">
    <citation type="journal article" date="2016" name="Nat. Commun.">
        <title>Ectomycorrhizal ecology is imprinted in the genome of the dominant symbiotic fungus Cenococcum geophilum.</title>
        <authorList>
            <consortium name="DOE Joint Genome Institute"/>
            <person name="Peter M."/>
            <person name="Kohler A."/>
            <person name="Ohm R.A."/>
            <person name="Kuo A."/>
            <person name="Krutzmann J."/>
            <person name="Morin E."/>
            <person name="Arend M."/>
            <person name="Barry K.W."/>
            <person name="Binder M."/>
            <person name="Choi C."/>
            <person name="Clum A."/>
            <person name="Copeland A."/>
            <person name="Grisel N."/>
            <person name="Haridas S."/>
            <person name="Kipfer T."/>
            <person name="LaButti K."/>
            <person name="Lindquist E."/>
            <person name="Lipzen A."/>
            <person name="Maire R."/>
            <person name="Meier B."/>
            <person name="Mihaltcheva S."/>
            <person name="Molinier V."/>
            <person name="Murat C."/>
            <person name="Poggeler S."/>
            <person name="Quandt C.A."/>
            <person name="Sperisen C."/>
            <person name="Tritt A."/>
            <person name="Tisserant E."/>
            <person name="Crous P.W."/>
            <person name="Henrissat B."/>
            <person name="Nehls U."/>
            <person name="Egli S."/>
            <person name="Spatafora J.W."/>
            <person name="Grigoriev I.V."/>
            <person name="Martin F.M."/>
        </authorList>
    </citation>
    <scope>NUCLEOTIDE SEQUENCE [LARGE SCALE GENOMIC DNA]</scope>
    <source>
        <strain evidence="4 5">CBS 459.81</strain>
    </source>
</reference>
<evidence type="ECO:0000313" key="4">
    <source>
        <dbReference type="EMBL" id="OCK80476.1"/>
    </source>
</evidence>
<dbReference type="SUPFAM" id="SSF48350">
    <property type="entry name" value="GTPase activation domain, GAP"/>
    <property type="match status" value="1"/>
</dbReference>
<feature type="compositionally biased region" description="Polar residues" evidence="2">
    <location>
        <begin position="643"/>
        <end position="653"/>
    </location>
</feature>
<keyword evidence="1" id="KW-0343">GTPase activation</keyword>
<dbReference type="GO" id="GO:0060237">
    <property type="term" value="P:regulation of fungal-type cell wall organization"/>
    <property type="evidence" value="ECO:0007669"/>
    <property type="project" value="TreeGrafter"/>
</dbReference>
<keyword evidence="5" id="KW-1185">Reference proteome</keyword>
<dbReference type="PANTHER" id="PTHR15228">
    <property type="entry name" value="SPERMATHECAL PHYSIOLOGY VARIANT"/>
    <property type="match status" value="1"/>
</dbReference>
<feature type="compositionally biased region" description="Acidic residues" evidence="2">
    <location>
        <begin position="610"/>
        <end position="620"/>
    </location>
</feature>
<feature type="domain" description="Rho-GAP" evidence="3">
    <location>
        <begin position="24"/>
        <end position="235"/>
    </location>
</feature>
<dbReference type="SMART" id="SM00324">
    <property type="entry name" value="RhoGAP"/>
    <property type="match status" value="1"/>
</dbReference>
<feature type="compositionally biased region" description="Low complexity" evidence="2">
    <location>
        <begin position="773"/>
        <end position="787"/>
    </location>
</feature>
<feature type="compositionally biased region" description="Pro residues" evidence="2">
    <location>
        <begin position="414"/>
        <end position="425"/>
    </location>
</feature>
<dbReference type="Gene3D" id="1.10.555.10">
    <property type="entry name" value="Rho GTPase activation protein"/>
    <property type="match status" value="1"/>
</dbReference>
<gene>
    <name evidence="4" type="ORF">K432DRAFT_425702</name>
</gene>
<feature type="compositionally biased region" description="Low complexity" evidence="2">
    <location>
        <begin position="528"/>
        <end position="561"/>
    </location>
</feature>
<organism evidence="4 5">
    <name type="scientific">Lepidopterella palustris CBS 459.81</name>
    <dbReference type="NCBI Taxonomy" id="1314670"/>
    <lineage>
        <taxon>Eukaryota</taxon>
        <taxon>Fungi</taxon>
        <taxon>Dikarya</taxon>
        <taxon>Ascomycota</taxon>
        <taxon>Pezizomycotina</taxon>
        <taxon>Dothideomycetes</taxon>
        <taxon>Pleosporomycetidae</taxon>
        <taxon>Mytilinidiales</taxon>
        <taxon>Argynnaceae</taxon>
        <taxon>Lepidopterella</taxon>
    </lineage>
</organism>